<feature type="non-terminal residue" evidence="1">
    <location>
        <position position="1"/>
    </location>
</feature>
<proteinExistence type="predicted"/>
<sequence>ATEIAKELGKHRSAISRVLLDMKKAGFIECVNPYESSFRHYQKK</sequence>
<evidence type="ECO:0008006" key="2">
    <source>
        <dbReference type="Google" id="ProtNLM"/>
    </source>
</evidence>
<dbReference type="Gene3D" id="1.10.10.10">
    <property type="entry name" value="Winged helix-like DNA-binding domain superfamily/Winged helix DNA-binding domain"/>
    <property type="match status" value="1"/>
</dbReference>
<gene>
    <name evidence="1" type="ORF">S06H3_28053</name>
</gene>
<name>X1NG31_9ZZZZ</name>
<comment type="caution">
    <text evidence="1">The sequence shown here is derived from an EMBL/GenBank/DDBJ whole genome shotgun (WGS) entry which is preliminary data.</text>
</comment>
<dbReference type="EMBL" id="BARV01016335">
    <property type="protein sequence ID" value="GAI25770.1"/>
    <property type="molecule type" value="Genomic_DNA"/>
</dbReference>
<reference evidence="1" key="1">
    <citation type="journal article" date="2014" name="Front. Microbiol.">
        <title>High frequency of phylogenetically diverse reductive dehalogenase-homologous genes in deep subseafloor sedimentary metagenomes.</title>
        <authorList>
            <person name="Kawai M."/>
            <person name="Futagami T."/>
            <person name="Toyoda A."/>
            <person name="Takaki Y."/>
            <person name="Nishi S."/>
            <person name="Hori S."/>
            <person name="Arai W."/>
            <person name="Tsubouchi T."/>
            <person name="Morono Y."/>
            <person name="Uchiyama I."/>
            <person name="Ito T."/>
            <person name="Fujiyama A."/>
            <person name="Inagaki F."/>
            <person name="Takami H."/>
        </authorList>
    </citation>
    <scope>NUCLEOTIDE SEQUENCE</scope>
    <source>
        <strain evidence="1">Expedition CK06-06</strain>
    </source>
</reference>
<protein>
    <recommendedName>
        <fullName evidence="2">HTH marR-type domain-containing protein</fullName>
    </recommendedName>
</protein>
<accession>X1NG31</accession>
<dbReference type="InterPro" id="IPR036390">
    <property type="entry name" value="WH_DNA-bd_sf"/>
</dbReference>
<dbReference type="SUPFAM" id="SSF46785">
    <property type="entry name" value="Winged helix' DNA-binding domain"/>
    <property type="match status" value="1"/>
</dbReference>
<evidence type="ECO:0000313" key="1">
    <source>
        <dbReference type="EMBL" id="GAI25770.1"/>
    </source>
</evidence>
<dbReference type="AlphaFoldDB" id="X1NG31"/>
<dbReference type="InterPro" id="IPR036388">
    <property type="entry name" value="WH-like_DNA-bd_sf"/>
</dbReference>
<organism evidence="1">
    <name type="scientific">marine sediment metagenome</name>
    <dbReference type="NCBI Taxonomy" id="412755"/>
    <lineage>
        <taxon>unclassified sequences</taxon>
        <taxon>metagenomes</taxon>
        <taxon>ecological metagenomes</taxon>
    </lineage>
</organism>